<feature type="domain" description="Hint" evidence="16">
    <location>
        <begin position="908"/>
        <end position="1030"/>
    </location>
</feature>
<feature type="compositionally biased region" description="Acidic residues" evidence="15">
    <location>
        <begin position="281"/>
        <end position="297"/>
    </location>
</feature>
<keyword evidence="8 14" id="KW-0269">Exonuclease</keyword>
<dbReference type="InterPro" id="IPR016033">
    <property type="entry name" value="PolC_DP2_N"/>
</dbReference>
<dbReference type="Pfam" id="PF24846">
    <property type="entry name" value="PolC_DP2_cat"/>
    <property type="match status" value="2"/>
</dbReference>
<dbReference type="InterPro" id="IPR056171">
    <property type="entry name" value="PolC_DP2_central_dom"/>
</dbReference>
<dbReference type="InterPro" id="IPR003587">
    <property type="entry name" value="Hint_dom_N"/>
</dbReference>
<evidence type="ECO:0000256" key="13">
    <source>
        <dbReference type="ARBA" id="ARBA00049244"/>
    </source>
</evidence>
<keyword evidence="3 14" id="KW-0808">Transferase</keyword>
<evidence type="ECO:0000256" key="5">
    <source>
        <dbReference type="ARBA" id="ARBA00022705"/>
    </source>
</evidence>
<accession>A0A2R4WYH9</accession>
<comment type="catalytic activity">
    <reaction evidence="13 14">
        <text>DNA(n) + a 2'-deoxyribonucleoside 5'-triphosphate = DNA(n+1) + diphosphate</text>
        <dbReference type="Rhea" id="RHEA:22508"/>
        <dbReference type="Rhea" id="RHEA-COMP:17339"/>
        <dbReference type="Rhea" id="RHEA-COMP:17340"/>
        <dbReference type="ChEBI" id="CHEBI:33019"/>
        <dbReference type="ChEBI" id="CHEBI:61560"/>
        <dbReference type="ChEBI" id="CHEBI:173112"/>
        <dbReference type="EC" id="2.7.7.7"/>
    </reaction>
</comment>
<dbReference type="InterPro" id="IPR004475">
    <property type="entry name" value="PolC_DP2"/>
</dbReference>
<dbReference type="GO" id="GO:0003887">
    <property type="term" value="F:DNA-directed DNA polymerase activity"/>
    <property type="evidence" value="ECO:0007669"/>
    <property type="project" value="UniProtKB-UniRule"/>
</dbReference>
<dbReference type="PIRSF" id="PIRSF016275">
    <property type="entry name" value="PolC_DP2"/>
    <property type="match status" value="1"/>
</dbReference>
<dbReference type="EC" id="3.1.11.1" evidence="14"/>
<evidence type="ECO:0000256" key="2">
    <source>
        <dbReference type="ARBA" id="ARBA00011315"/>
    </source>
</evidence>
<dbReference type="KEGG" id="harc:HARCEL1_02150"/>
<evidence type="ECO:0000256" key="10">
    <source>
        <dbReference type="ARBA" id="ARBA00023125"/>
    </source>
</evidence>
<dbReference type="SMART" id="SM00306">
    <property type="entry name" value="HintN"/>
    <property type="match status" value="1"/>
</dbReference>
<keyword evidence="11 14" id="KW-0511">Multifunctional enzyme</keyword>
<evidence type="ECO:0000256" key="6">
    <source>
        <dbReference type="ARBA" id="ARBA00022722"/>
    </source>
</evidence>
<dbReference type="InterPro" id="IPR006141">
    <property type="entry name" value="Intein_N"/>
</dbReference>
<organism evidence="17 18">
    <name type="scientific">Halococcoides cellulosivorans</name>
    <dbReference type="NCBI Taxonomy" id="1679096"/>
    <lineage>
        <taxon>Archaea</taxon>
        <taxon>Methanobacteriati</taxon>
        <taxon>Methanobacteriota</taxon>
        <taxon>Stenosarchaea group</taxon>
        <taxon>Halobacteria</taxon>
        <taxon>Halobacteriales</taxon>
        <taxon>Haloarculaceae</taxon>
        <taxon>Halococcoides</taxon>
    </lineage>
</organism>
<dbReference type="EMBL" id="CP028858">
    <property type="protein sequence ID" value="AWB26595.1"/>
    <property type="molecule type" value="Genomic_DNA"/>
</dbReference>
<dbReference type="GO" id="GO:0016539">
    <property type="term" value="P:intein-mediated protein splicing"/>
    <property type="evidence" value="ECO:0007669"/>
    <property type="project" value="InterPro"/>
</dbReference>
<evidence type="ECO:0000256" key="3">
    <source>
        <dbReference type="ARBA" id="ARBA00022679"/>
    </source>
</evidence>
<evidence type="ECO:0000313" key="17">
    <source>
        <dbReference type="EMBL" id="AWB26595.1"/>
    </source>
</evidence>
<evidence type="ECO:0000256" key="1">
    <source>
        <dbReference type="ARBA" id="ARBA00011053"/>
    </source>
</evidence>
<feature type="region of interest" description="Disordered" evidence="15">
    <location>
        <begin position="626"/>
        <end position="648"/>
    </location>
</feature>
<evidence type="ECO:0000256" key="15">
    <source>
        <dbReference type="SAM" id="MobiDB-lite"/>
    </source>
</evidence>
<evidence type="ECO:0000259" key="16">
    <source>
        <dbReference type="SMART" id="SM00306"/>
    </source>
</evidence>
<dbReference type="PANTHER" id="PTHR42210">
    <property type="entry name" value="DNA POLYMERASE II LARGE SUBUNIT"/>
    <property type="match status" value="1"/>
</dbReference>
<dbReference type="SUPFAM" id="SSF51294">
    <property type="entry name" value="Hedgehog/intein (Hint) domain"/>
    <property type="match status" value="1"/>
</dbReference>
<dbReference type="PANTHER" id="PTHR42210:SF1">
    <property type="entry name" value="DNA POLYMERASE II LARGE SUBUNIT"/>
    <property type="match status" value="1"/>
</dbReference>
<dbReference type="CDD" id="cd00081">
    <property type="entry name" value="Hint"/>
    <property type="match status" value="1"/>
</dbReference>
<proteinExistence type="inferred from homology"/>
<keyword evidence="4 14" id="KW-0548">Nucleotidyltransferase</keyword>
<evidence type="ECO:0000256" key="12">
    <source>
        <dbReference type="ARBA" id="ARBA00025068"/>
    </source>
</evidence>
<dbReference type="PROSITE" id="PS50817">
    <property type="entry name" value="INTEIN_N_TER"/>
    <property type="match status" value="1"/>
</dbReference>
<evidence type="ECO:0000256" key="11">
    <source>
        <dbReference type="ARBA" id="ARBA00023268"/>
    </source>
</evidence>
<dbReference type="Proteomes" id="UP000244727">
    <property type="component" value="Chromosome"/>
</dbReference>
<dbReference type="GO" id="GO:0006261">
    <property type="term" value="P:DNA-templated DNA replication"/>
    <property type="evidence" value="ECO:0007669"/>
    <property type="project" value="UniProtKB-UniRule"/>
</dbReference>
<dbReference type="GO" id="GO:0008310">
    <property type="term" value="F:single-stranded DNA 3'-5' DNA exonuclease activity"/>
    <property type="evidence" value="ECO:0007669"/>
    <property type="project" value="UniProtKB-EC"/>
</dbReference>
<comment type="subunit">
    <text evidence="2 14">Heterodimer of a large subunit and a small subunit.</text>
</comment>
<dbReference type="InterPro" id="IPR056172">
    <property type="entry name" value="PolC_DP2_cat_dom"/>
</dbReference>
<dbReference type="NCBIfam" id="TIGR01445">
    <property type="entry name" value="intein_Nterm"/>
    <property type="match status" value="1"/>
</dbReference>
<reference evidence="17 18" key="1">
    <citation type="submission" date="2018-04" db="EMBL/GenBank/DDBJ databases">
        <title>Halococcoides cellulosivorans gen. nov., sp. nov., an extremely halophilic cellulose-utilizing haloarchaeon from hypersaline lakes.</title>
        <authorList>
            <person name="Sorokin D.Y."/>
            <person name="Toshchakov S.V."/>
            <person name="Samarov N.I."/>
            <person name="Korzhenkov A."/>
            <person name="Kublanov I.V."/>
        </authorList>
    </citation>
    <scope>NUCLEOTIDE SEQUENCE [LARGE SCALE GENOMIC DNA]</scope>
    <source>
        <strain evidence="17 18">HArcel1</strain>
    </source>
</reference>
<comment type="function">
    <text evidence="12 14">Possesses two activities: a DNA synthesis (polymerase) and an exonucleolytic activity that degrades single-stranded DNA in the 3'- to 5'-direction. Has a template-primer preference which is characteristic of a replicative DNA polymerase.</text>
</comment>
<keyword evidence="9 14" id="KW-0239">DNA-directed DNA polymerase</keyword>
<name>A0A2R4WYH9_9EURY</name>
<evidence type="ECO:0000256" key="7">
    <source>
        <dbReference type="ARBA" id="ARBA00022801"/>
    </source>
</evidence>
<dbReference type="NCBIfam" id="TIGR00354">
    <property type="entry name" value="polC"/>
    <property type="match status" value="1"/>
</dbReference>
<comment type="catalytic activity">
    <reaction evidence="14">
        <text>Exonucleolytic cleavage in the 3'- to 5'-direction to yield nucleoside 5'-phosphates.</text>
        <dbReference type="EC" id="3.1.11.1"/>
    </reaction>
</comment>
<dbReference type="Gene3D" id="2.170.16.10">
    <property type="entry name" value="Hedgehog/Intein (Hint) domain"/>
    <property type="match status" value="1"/>
</dbReference>
<evidence type="ECO:0000256" key="4">
    <source>
        <dbReference type="ARBA" id="ARBA00022695"/>
    </source>
</evidence>
<protein>
    <recommendedName>
        <fullName evidence="14">DNA polymerase II large subunit</fullName>
        <shortName evidence="14">Pol II</shortName>
        <ecNumber evidence="14">2.7.7.7</ecNumber>
    </recommendedName>
    <alternativeName>
        <fullName evidence="14">Exodeoxyribonuclease large subunit</fullName>
        <ecNumber evidence="14">3.1.11.1</ecNumber>
    </alternativeName>
</protein>
<evidence type="ECO:0000256" key="8">
    <source>
        <dbReference type="ARBA" id="ARBA00022839"/>
    </source>
</evidence>
<evidence type="ECO:0000256" key="9">
    <source>
        <dbReference type="ARBA" id="ARBA00022932"/>
    </source>
</evidence>
<dbReference type="HAMAP" id="MF_00324">
    <property type="entry name" value="DNApol_II_L_arch"/>
    <property type="match status" value="1"/>
</dbReference>
<dbReference type="GO" id="GO:0003677">
    <property type="term" value="F:DNA binding"/>
    <property type="evidence" value="ECO:0007669"/>
    <property type="project" value="UniProtKB-UniRule"/>
</dbReference>
<dbReference type="NCBIfam" id="NF011302">
    <property type="entry name" value="PRK14714.1"/>
    <property type="match status" value="1"/>
</dbReference>
<evidence type="ECO:0000256" key="14">
    <source>
        <dbReference type="HAMAP-Rule" id="MF_00324"/>
    </source>
</evidence>
<evidence type="ECO:0000313" key="18">
    <source>
        <dbReference type="Proteomes" id="UP000244727"/>
    </source>
</evidence>
<sequence>MDEAYFERLESELDDARAVAERARERGADPKPEVEIPTARDMADRVESILGIEGVAERVRDLEDDYSREEAALELVGDFVDGTVGSFDSRTAKIEGAVRTAVALLTEGVVAAPIEGIDRVEIQTNDDGTEFVSVAYAGPIRSAGGTAQALSVLVADYARTLLDIDRYKPRDDEVQRYVEEVGLYDDETGLQYSPKDAESEFIAEHLPIMLTGEATGDEEVSGYRDLERVDTNASRGGMCLVFAEGIALKAPKIQRYTRELDEVDWPWLQDLIDGSFHDGSDDGEESDGESNADDGDVDTGPPRPEPSKKYLRDLIAGRPVFGHPSSPGGFRLRYGRARNHGFATAAVHPATMVLVEDFLAAGTQIKTERPGKAAGVVPVDTIEGPTVRLANGSVRRIDDADRAREVRNGVEAILDLGEYLVNYGEFVENNHPLAPAGYTVEWWREEFAAGGGDPDAVADDPSVDLADPAPETAIEWAESTGTPLHPQYTYCYHDLGVDRLERLARAIEAGDIDEEGRLVLDRDAAEILEVLLIEHDQHDDRVTVDTWRPFVRTLGFDDALTRDWTVAELPDAARTYDDGENAIRAVEAVAPFPVRERAPTRIGARMGRPEKSEERELSPAVHTLFPIGEAGGNQRNVTDAAGADRPEGQGRVSLELARRVCGSCGTETTRARCPDCGDRTTVDYRCPDCERSIEPDEAGRATCDRCEMEAEPTQLTTLSVHDRYHEALDRVGERETAFDILKGVKGLSSATKTPEPLEKGILRAKHDVSAFKDGTIRYDMTDLPVTAVRPSELDVDVQQVRALGYETDIHGDPLRHDDQLIELRTQDIVLSDGAADHLLQTAAFVDDLLEQYYEMDPYYEFSERADLVGELVFGMAPHTSAAVVGRVIGFTSAAVGYAHPYFHAAKRRNCFHPETTVTICEGGETVHRSISRVVESRLDDPRTDDFGAKVTDLDGDLSVPSLADDGTPTTRPVTAVAKHPAPDHLVTVETAAGRSLTVTPDHAMVRVADGDFDRVAAHELRAGDRVPLAVGPDVAVADSVSAAEDRPVPDGGSVPTTRVTETSIVASDVEATYSLTVADTHRMVANGLHVGQCDGDEDCVMLLMDGLLNFSRQFLPDQRGGRMDAPLVMSSRIDPTEIDDEAHNVDVMDRYPLEFYEATREMADPADVEDIMTIAEDRLGTDRAADFEFTHDTRDIAAGPDLSAYKTLGSMEDKMDAQLELGRRLRAVEESDVAERIIESHFLPDLHGNLRAFSRQDVRCLDCGRKYRRVPLTGVCRECGGDVNLTVHEGSVSKYIDTSIRVAEEYGAREYTKQRLRVLEWSIESVFENDHNKQSGIADFM</sequence>
<keyword evidence="18" id="KW-1185">Reference proteome</keyword>
<comment type="similarity">
    <text evidence="1 14">Belongs to the archaeal DNA polymerase II family.</text>
</comment>
<gene>
    <name evidence="14 17" type="primary">polC</name>
    <name evidence="17" type="ORF">HARCEL1_02150</name>
</gene>
<dbReference type="GeneID" id="36511271"/>
<dbReference type="Pfam" id="PF24844">
    <property type="entry name" value="PolC_DP2_central"/>
    <property type="match status" value="1"/>
</dbReference>
<keyword evidence="10 14" id="KW-0238">DNA-binding</keyword>
<dbReference type="RefSeq" id="WP_108380964.1">
    <property type="nucleotide sequence ID" value="NZ_CP028858.1"/>
</dbReference>
<dbReference type="InterPro" id="IPR036844">
    <property type="entry name" value="Hint_dom_sf"/>
</dbReference>
<keyword evidence="6 14" id="KW-0540">Nuclease</keyword>
<keyword evidence="5 14" id="KW-0235">DNA replication</keyword>
<dbReference type="Pfam" id="PF03833">
    <property type="entry name" value="PolC_DP2_N"/>
    <property type="match status" value="1"/>
</dbReference>
<dbReference type="EC" id="2.7.7.7" evidence="14"/>
<dbReference type="GO" id="GO:0006308">
    <property type="term" value="P:DNA catabolic process"/>
    <property type="evidence" value="ECO:0007669"/>
    <property type="project" value="UniProtKB-UniRule"/>
</dbReference>
<keyword evidence="7 14" id="KW-0378">Hydrolase</keyword>
<feature type="region of interest" description="Disordered" evidence="15">
    <location>
        <begin position="274"/>
        <end position="308"/>
    </location>
</feature>